<keyword evidence="3" id="KW-1185">Reference proteome</keyword>
<accession>A0A2B4RYA3</accession>
<reference evidence="3" key="1">
    <citation type="journal article" date="2017" name="bioRxiv">
        <title>Comparative analysis of the genomes of Stylophora pistillata and Acropora digitifera provides evidence for extensive differences between species of corals.</title>
        <authorList>
            <person name="Voolstra C.R."/>
            <person name="Li Y."/>
            <person name="Liew Y.J."/>
            <person name="Baumgarten S."/>
            <person name="Zoccola D."/>
            <person name="Flot J.-F."/>
            <person name="Tambutte S."/>
            <person name="Allemand D."/>
            <person name="Aranda M."/>
        </authorList>
    </citation>
    <scope>NUCLEOTIDE SEQUENCE [LARGE SCALE GENOMIC DNA]</scope>
</reference>
<dbReference type="AlphaFoldDB" id="A0A2B4RYA3"/>
<evidence type="ECO:0000313" key="3">
    <source>
        <dbReference type="Proteomes" id="UP000225706"/>
    </source>
</evidence>
<sequence length="376" mass="43816">MARYASSLLINVNDLLHLQGVEKQKVEFKKAWHGKQGPRGTYWQVVHTICAYANDFFNDNGGYIIIGVDEKETWEDSDDRQVNYPPVGVSAKDLERIQREILGACRAQIKPDYHPVLSPEMVECPDGIRKHVLVIWAMASDNKPHTCKENEKGRDLYYVRQGTETKMATPVQIEELLRQGNKIPFDDRRAIDYGKKSLTFNDSQRSEDGRSVLESIQNAHKLFEAMGDVTQTNSYVAFQFACCKFDLYINTINQTDKCHNKQHEKHRDRQADRHRKDLIPYLKEAEDYVNKAIQLTNEEYKHHQAMQYRQLGYIHSQLYLIKKSTVAKITAFYDKARKYNPKIKISRVFIPPEYQSQYMPTLHSLESPLSDTSFEW</sequence>
<dbReference type="PANTHER" id="PTHR30595">
    <property type="entry name" value="GLPR-RELATED TRANSCRIPTIONAL REPRESSOR"/>
    <property type="match status" value="1"/>
</dbReference>
<name>A0A2B4RYA3_STYPI</name>
<dbReference type="Gene3D" id="3.30.950.30">
    <property type="entry name" value="Schlafen, AAA domain"/>
    <property type="match status" value="1"/>
</dbReference>
<evidence type="ECO:0000313" key="2">
    <source>
        <dbReference type="EMBL" id="PFX21779.1"/>
    </source>
</evidence>
<dbReference type="EMBL" id="LSMT01000262">
    <property type="protein sequence ID" value="PFX21779.1"/>
    <property type="molecule type" value="Genomic_DNA"/>
</dbReference>
<dbReference type="OrthoDB" id="10561943at2759"/>
<dbReference type="PANTHER" id="PTHR30595:SF6">
    <property type="entry name" value="SCHLAFEN ALBA-2 DOMAIN-CONTAINING PROTEIN"/>
    <property type="match status" value="1"/>
</dbReference>
<dbReference type="Proteomes" id="UP000225706">
    <property type="component" value="Unassembled WGS sequence"/>
</dbReference>
<dbReference type="Pfam" id="PF04326">
    <property type="entry name" value="SLFN_AlbA_2"/>
    <property type="match status" value="1"/>
</dbReference>
<dbReference type="InterPro" id="IPR038461">
    <property type="entry name" value="Schlafen_AlbA_2_dom_sf"/>
</dbReference>
<proteinExistence type="predicted"/>
<feature type="domain" description="Schlafen AlbA-2" evidence="1">
    <location>
        <begin position="22"/>
        <end position="167"/>
    </location>
</feature>
<protein>
    <recommendedName>
        <fullName evidence="1">Schlafen AlbA-2 domain-containing protein</fullName>
    </recommendedName>
</protein>
<gene>
    <name evidence="2" type="ORF">AWC38_SpisGene13689</name>
</gene>
<comment type="caution">
    <text evidence="2">The sequence shown here is derived from an EMBL/GenBank/DDBJ whole genome shotgun (WGS) entry which is preliminary data.</text>
</comment>
<dbReference type="InterPro" id="IPR007421">
    <property type="entry name" value="Schlafen_AlbA_2_dom"/>
</dbReference>
<organism evidence="2 3">
    <name type="scientific">Stylophora pistillata</name>
    <name type="common">Smooth cauliflower coral</name>
    <dbReference type="NCBI Taxonomy" id="50429"/>
    <lineage>
        <taxon>Eukaryota</taxon>
        <taxon>Metazoa</taxon>
        <taxon>Cnidaria</taxon>
        <taxon>Anthozoa</taxon>
        <taxon>Hexacorallia</taxon>
        <taxon>Scleractinia</taxon>
        <taxon>Astrocoeniina</taxon>
        <taxon>Pocilloporidae</taxon>
        <taxon>Stylophora</taxon>
    </lineage>
</organism>
<evidence type="ECO:0000259" key="1">
    <source>
        <dbReference type="Pfam" id="PF04326"/>
    </source>
</evidence>